<dbReference type="Proteomes" id="UP001152795">
    <property type="component" value="Unassembled WGS sequence"/>
</dbReference>
<dbReference type="GO" id="GO:0030246">
    <property type="term" value="F:carbohydrate binding"/>
    <property type="evidence" value="ECO:0007669"/>
    <property type="project" value="UniProtKB-KW"/>
</dbReference>
<dbReference type="InterPro" id="IPR001304">
    <property type="entry name" value="C-type_lectin-like"/>
</dbReference>
<dbReference type="Pfam" id="PF00059">
    <property type="entry name" value="Lectin_C"/>
    <property type="match status" value="1"/>
</dbReference>
<evidence type="ECO:0000313" key="5">
    <source>
        <dbReference type="Proteomes" id="UP001152795"/>
    </source>
</evidence>
<evidence type="ECO:0000256" key="1">
    <source>
        <dbReference type="ARBA" id="ARBA00022734"/>
    </source>
</evidence>
<dbReference type="PANTHER" id="PTHR46490">
    <property type="entry name" value="C-TYPE LECTIN DOMAIN FAMILY 12 MEMBER A-RELATED"/>
    <property type="match status" value="1"/>
</dbReference>
<dbReference type="InterPro" id="IPR016187">
    <property type="entry name" value="CTDL_fold"/>
</dbReference>
<name>A0A7D9J9T7_PARCT</name>
<keyword evidence="5" id="KW-1185">Reference proteome</keyword>
<evidence type="ECO:0000313" key="4">
    <source>
        <dbReference type="EMBL" id="CAB4024765.1"/>
    </source>
</evidence>
<dbReference type="SUPFAM" id="SSF56436">
    <property type="entry name" value="C-type lectin-like"/>
    <property type="match status" value="2"/>
</dbReference>
<proteinExistence type="predicted"/>
<gene>
    <name evidence="4" type="ORF">PACLA_8A012158</name>
</gene>
<keyword evidence="3" id="KW-0325">Glycoprotein</keyword>
<keyword evidence="2" id="KW-1015">Disulfide bond</keyword>
<dbReference type="PANTHER" id="PTHR46490:SF6">
    <property type="entry name" value="ASIALOGLYCOPROTEIN RECEPTOR 1-LIKE-RELATED"/>
    <property type="match status" value="1"/>
</dbReference>
<evidence type="ECO:0000256" key="2">
    <source>
        <dbReference type="ARBA" id="ARBA00023157"/>
    </source>
</evidence>
<dbReference type="PROSITE" id="PS50041">
    <property type="entry name" value="C_TYPE_LECTIN_2"/>
    <property type="match status" value="1"/>
</dbReference>
<dbReference type="InterPro" id="IPR016186">
    <property type="entry name" value="C-type_lectin-like/link_sf"/>
</dbReference>
<dbReference type="InterPro" id="IPR052309">
    <property type="entry name" value="C-type_Lectin_Domain_Fam1"/>
</dbReference>
<dbReference type="EMBL" id="CACRXK020013226">
    <property type="protein sequence ID" value="CAB4024765.1"/>
    <property type="molecule type" value="Genomic_DNA"/>
</dbReference>
<keyword evidence="1" id="KW-0430">Lectin</keyword>
<reference evidence="4" key="1">
    <citation type="submission" date="2020-04" db="EMBL/GenBank/DDBJ databases">
        <authorList>
            <person name="Alioto T."/>
            <person name="Alioto T."/>
            <person name="Gomez Garrido J."/>
        </authorList>
    </citation>
    <scope>NUCLEOTIDE SEQUENCE</scope>
    <source>
        <strain evidence="4">A484AB</strain>
    </source>
</reference>
<accession>A0A7D9J9T7</accession>
<dbReference type="AlphaFoldDB" id="A0A7D9J9T7"/>
<feature type="non-terminal residue" evidence="4">
    <location>
        <position position="1"/>
    </location>
</feature>
<protein>
    <submittedName>
        <fullName evidence="4">Uncharacterized protein</fullName>
    </submittedName>
</protein>
<sequence length="276" mass="31762">MSQNSLASYVWVEAHGLSSVLRAKTVMLVYENVLFYFLGVGLFFGFAFPQEVPVKCKSSGYQQLGEVIYNYYRDESRWDEAKTYCSKRGETLLDFTDSEDLQYVKNLNASLPRIWIGLKKNKSDLNENVGNVEDLFKIKRCEIIKDDDQCDVYWQKNDRQCFLPVYDRMSCFGALAHCKRLNGTLDAGKFAEALIFNASRNIATWSFWTGKLKEINIDPHANWTWGNGSLFEEWNEKKIIITDVGCSGCGFMKNGTIYLTSNCSQRISYLCEKDRV</sequence>
<dbReference type="CDD" id="cd00037">
    <property type="entry name" value="CLECT"/>
    <property type="match status" value="1"/>
</dbReference>
<dbReference type="Gene3D" id="3.10.100.10">
    <property type="entry name" value="Mannose-Binding Protein A, subunit A"/>
    <property type="match status" value="2"/>
</dbReference>
<evidence type="ECO:0000256" key="3">
    <source>
        <dbReference type="ARBA" id="ARBA00023180"/>
    </source>
</evidence>
<organism evidence="4 5">
    <name type="scientific">Paramuricea clavata</name>
    <name type="common">Red gorgonian</name>
    <name type="synonym">Violescent sea-whip</name>
    <dbReference type="NCBI Taxonomy" id="317549"/>
    <lineage>
        <taxon>Eukaryota</taxon>
        <taxon>Metazoa</taxon>
        <taxon>Cnidaria</taxon>
        <taxon>Anthozoa</taxon>
        <taxon>Octocorallia</taxon>
        <taxon>Malacalcyonacea</taxon>
        <taxon>Plexauridae</taxon>
        <taxon>Paramuricea</taxon>
    </lineage>
</organism>
<comment type="caution">
    <text evidence="4">The sequence shown here is derived from an EMBL/GenBank/DDBJ whole genome shotgun (WGS) entry which is preliminary data.</text>
</comment>